<reference evidence="1" key="2">
    <citation type="journal article" date="2021" name="PeerJ">
        <title>Extensive microbial diversity within the chicken gut microbiome revealed by metagenomics and culture.</title>
        <authorList>
            <person name="Gilroy R."/>
            <person name="Ravi A."/>
            <person name="Getino M."/>
            <person name="Pursley I."/>
            <person name="Horton D.L."/>
            <person name="Alikhan N.F."/>
            <person name="Baker D."/>
            <person name="Gharbi K."/>
            <person name="Hall N."/>
            <person name="Watson M."/>
            <person name="Adriaenssens E.M."/>
            <person name="Foster-Nyarko E."/>
            <person name="Jarju S."/>
            <person name="Secka A."/>
            <person name="Antonio M."/>
            <person name="Oren A."/>
            <person name="Chaudhuri R.R."/>
            <person name="La Ragione R."/>
            <person name="Hildebrand F."/>
            <person name="Pallen M.J."/>
        </authorList>
    </citation>
    <scope>NUCLEOTIDE SEQUENCE</scope>
    <source>
        <strain evidence="1">CHK190-19873</strain>
    </source>
</reference>
<comment type="caution">
    <text evidence="1">The sequence shown here is derived from an EMBL/GenBank/DDBJ whole genome shotgun (WGS) entry which is preliminary data.</text>
</comment>
<proteinExistence type="predicted"/>
<gene>
    <name evidence="1" type="ORF">IAB44_11875</name>
</gene>
<organism evidence="1 2">
    <name type="scientific">Candidatus Limivivens intestinipullorum</name>
    <dbReference type="NCBI Taxonomy" id="2840858"/>
    <lineage>
        <taxon>Bacteria</taxon>
        <taxon>Bacillati</taxon>
        <taxon>Bacillota</taxon>
        <taxon>Clostridia</taxon>
        <taxon>Lachnospirales</taxon>
        <taxon>Lachnospiraceae</taxon>
        <taxon>Lachnospiraceae incertae sedis</taxon>
        <taxon>Candidatus Limivivens</taxon>
    </lineage>
</organism>
<accession>A0A9D1JKZ0</accession>
<name>A0A9D1JKZ0_9FIRM</name>
<reference evidence="1" key="1">
    <citation type="submission" date="2020-10" db="EMBL/GenBank/DDBJ databases">
        <authorList>
            <person name="Gilroy R."/>
        </authorList>
    </citation>
    <scope>NUCLEOTIDE SEQUENCE</scope>
    <source>
        <strain evidence="1">CHK190-19873</strain>
    </source>
</reference>
<dbReference type="AlphaFoldDB" id="A0A9D1JKZ0"/>
<dbReference type="EMBL" id="DVIQ01000073">
    <property type="protein sequence ID" value="HIS32223.1"/>
    <property type="molecule type" value="Genomic_DNA"/>
</dbReference>
<evidence type="ECO:0000313" key="1">
    <source>
        <dbReference type="EMBL" id="HIS32223.1"/>
    </source>
</evidence>
<sequence>MKIMRYIAGAALMVSGCMVDSGTWIPAMVAVAAAGFLLEEAWRCGLMKGGEELDSRCNEETLLGEDQRPA</sequence>
<protein>
    <submittedName>
        <fullName evidence="1">Uncharacterized protein</fullName>
    </submittedName>
</protein>
<evidence type="ECO:0000313" key="2">
    <source>
        <dbReference type="Proteomes" id="UP000823935"/>
    </source>
</evidence>
<dbReference type="PROSITE" id="PS51257">
    <property type="entry name" value="PROKAR_LIPOPROTEIN"/>
    <property type="match status" value="1"/>
</dbReference>
<dbReference type="Proteomes" id="UP000823935">
    <property type="component" value="Unassembled WGS sequence"/>
</dbReference>